<proteinExistence type="predicted"/>
<feature type="region of interest" description="Disordered" evidence="1">
    <location>
        <begin position="127"/>
        <end position="155"/>
    </location>
</feature>
<organism evidence="2 3">
    <name type="scientific">Lolium multiflorum</name>
    <name type="common">Italian ryegrass</name>
    <name type="synonym">Lolium perenne subsp. multiflorum</name>
    <dbReference type="NCBI Taxonomy" id="4521"/>
    <lineage>
        <taxon>Eukaryota</taxon>
        <taxon>Viridiplantae</taxon>
        <taxon>Streptophyta</taxon>
        <taxon>Embryophyta</taxon>
        <taxon>Tracheophyta</taxon>
        <taxon>Spermatophyta</taxon>
        <taxon>Magnoliopsida</taxon>
        <taxon>Liliopsida</taxon>
        <taxon>Poales</taxon>
        <taxon>Poaceae</taxon>
        <taxon>BOP clade</taxon>
        <taxon>Pooideae</taxon>
        <taxon>Poodae</taxon>
        <taxon>Poeae</taxon>
        <taxon>Poeae Chloroplast Group 2 (Poeae type)</taxon>
        <taxon>Loliodinae</taxon>
        <taxon>Loliinae</taxon>
        <taxon>Lolium</taxon>
    </lineage>
</organism>
<dbReference type="EMBL" id="JAUUTY010000003">
    <property type="protein sequence ID" value="KAK1666349.1"/>
    <property type="molecule type" value="Genomic_DNA"/>
</dbReference>
<gene>
    <name evidence="2" type="ORF">QYE76_054508</name>
</gene>
<comment type="caution">
    <text evidence="2">The sequence shown here is derived from an EMBL/GenBank/DDBJ whole genome shotgun (WGS) entry which is preliminary data.</text>
</comment>
<keyword evidence="3" id="KW-1185">Reference proteome</keyword>
<sequence length="155" mass="16971">MASQAQTTAGSIIRTAWRKAEACSSSVNNWRWNILDTKRLNEDVIDFDVLEDLICYEYCPTGAVLVSLPTLMRAYQYTTMALTCSTAERGSTHAAPAYALVVVASPLVSTSLPRALRKWGNGGHRPMAWLRPSEARPATRGGNAGELGRKEGRKD</sequence>
<evidence type="ECO:0000313" key="3">
    <source>
        <dbReference type="Proteomes" id="UP001231189"/>
    </source>
</evidence>
<accession>A0AAD8SYF8</accession>
<dbReference type="AlphaFoldDB" id="A0AAD8SYF8"/>
<dbReference type="Proteomes" id="UP001231189">
    <property type="component" value="Unassembled WGS sequence"/>
</dbReference>
<evidence type="ECO:0000313" key="2">
    <source>
        <dbReference type="EMBL" id="KAK1666349.1"/>
    </source>
</evidence>
<evidence type="ECO:0000256" key="1">
    <source>
        <dbReference type="SAM" id="MobiDB-lite"/>
    </source>
</evidence>
<protein>
    <submittedName>
        <fullName evidence="2">Uncharacterized protein</fullName>
    </submittedName>
</protein>
<name>A0AAD8SYF8_LOLMU</name>
<reference evidence="2" key="1">
    <citation type="submission" date="2023-07" db="EMBL/GenBank/DDBJ databases">
        <title>A chromosome-level genome assembly of Lolium multiflorum.</title>
        <authorList>
            <person name="Chen Y."/>
            <person name="Copetti D."/>
            <person name="Kolliker R."/>
            <person name="Studer B."/>
        </authorList>
    </citation>
    <scope>NUCLEOTIDE SEQUENCE</scope>
    <source>
        <strain evidence="2">02402/16</strain>
        <tissue evidence="2">Leaf</tissue>
    </source>
</reference>